<dbReference type="GO" id="GO:0043022">
    <property type="term" value="F:ribosome binding"/>
    <property type="evidence" value="ECO:0007669"/>
    <property type="project" value="TreeGrafter"/>
</dbReference>
<evidence type="ECO:0008006" key="5">
    <source>
        <dbReference type="Google" id="ProtNLM"/>
    </source>
</evidence>
<protein>
    <recommendedName>
        <fullName evidence="5">GTPase HflX N-terminal domain-containing protein</fullName>
    </recommendedName>
</protein>
<dbReference type="PANTHER" id="PTHR10229">
    <property type="entry name" value="GTP-BINDING PROTEIN HFLX"/>
    <property type="match status" value="1"/>
</dbReference>
<name>A0A667HGY8_LYNCA</name>
<feature type="domain" description="GTPase HflX N-terminal" evidence="1">
    <location>
        <begin position="3"/>
        <end position="69"/>
    </location>
</feature>
<evidence type="ECO:0000313" key="3">
    <source>
        <dbReference type="Ensembl" id="ENSLCNP00005026163.1"/>
    </source>
</evidence>
<reference evidence="3" key="2">
    <citation type="submission" date="2025-09" db="UniProtKB">
        <authorList>
            <consortium name="Ensembl"/>
        </authorList>
    </citation>
    <scope>IDENTIFICATION</scope>
</reference>
<sequence length="280" mass="30914">MVVPARTPDGKVAFGRGTLRHLTEKIRALPEITAVFLNVERMAPPTKKELEAAWGVQVFDRFTVVLSIFRCNARTKEARLQVALAELPLLRSHLSGTTRLDGRGGGSRYIMGSGESLMQVQRHLLKDKELKIRRPWTDFGTKGISWEGSTDGGSFLWSPWWDTQTAIPTASQTCGEPASSMWTPITCHPHVYKCDRCVYTILMCTGALTPSAITTLSAPPLSCIQALVPWALALWAASVTENSRFFDHTGWRLGAQRPYNAWPPLGQMHVGSTATEVGHV</sequence>
<dbReference type="GO" id="GO:0005737">
    <property type="term" value="C:cytoplasm"/>
    <property type="evidence" value="ECO:0007669"/>
    <property type="project" value="TreeGrafter"/>
</dbReference>
<dbReference type="InterPro" id="IPR042108">
    <property type="entry name" value="GTPase_HflX_N_sf"/>
</dbReference>
<organism evidence="3 4">
    <name type="scientific">Lynx canadensis</name>
    <name type="common">Canada lynx</name>
    <name type="synonym">Felis canadensis</name>
    <dbReference type="NCBI Taxonomy" id="61383"/>
    <lineage>
        <taxon>Eukaryota</taxon>
        <taxon>Metazoa</taxon>
        <taxon>Chordata</taxon>
        <taxon>Craniata</taxon>
        <taxon>Vertebrata</taxon>
        <taxon>Euteleostomi</taxon>
        <taxon>Mammalia</taxon>
        <taxon>Eutheria</taxon>
        <taxon>Laurasiatheria</taxon>
        <taxon>Carnivora</taxon>
        <taxon>Feliformia</taxon>
        <taxon>Felidae</taxon>
        <taxon>Felinae</taxon>
        <taxon>Lynx</taxon>
    </lineage>
</organism>
<dbReference type="Gene3D" id="3.40.50.11060">
    <property type="entry name" value="GTPase HflX, N-terminal domain"/>
    <property type="match status" value="1"/>
</dbReference>
<dbReference type="Pfam" id="PF13167">
    <property type="entry name" value="GTP-bdg_N"/>
    <property type="match status" value="1"/>
</dbReference>
<dbReference type="Ensembl" id="ENSLCNT00005029226.1">
    <property type="protein sequence ID" value="ENSLCNP00005026163.1"/>
    <property type="gene ID" value="ENSLCNG00005017023.1"/>
</dbReference>
<dbReference type="InterPro" id="IPR016496">
    <property type="entry name" value="GTPase_HflX"/>
</dbReference>
<dbReference type="PANTHER" id="PTHR10229:SF0">
    <property type="entry name" value="GTP-BINDING PROTEIN 6-RELATED"/>
    <property type="match status" value="1"/>
</dbReference>
<dbReference type="Proteomes" id="UP000472241">
    <property type="component" value="Unplaced"/>
</dbReference>
<dbReference type="FunFam" id="3.40.50.11060:FF:000002">
    <property type="entry name" value="GTP binding protein 6 (putative)"/>
    <property type="match status" value="1"/>
</dbReference>
<evidence type="ECO:0000313" key="4">
    <source>
        <dbReference type="Proteomes" id="UP000472241"/>
    </source>
</evidence>
<dbReference type="GO" id="GO:0005525">
    <property type="term" value="F:GTP binding"/>
    <property type="evidence" value="ECO:0007669"/>
    <property type="project" value="InterPro"/>
</dbReference>
<dbReference type="Pfam" id="PF16360">
    <property type="entry name" value="GTP-bdg_M"/>
    <property type="match status" value="1"/>
</dbReference>
<reference evidence="3" key="1">
    <citation type="submission" date="2025-08" db="UniProtKB">
        <authorList>
            <consortium name="Ensembl"/>
        </authorList>
    </citation>
    <scope>IDENTIFICATION</scope>
</reference>
<proteinExistence type="predicted"/>
<dbReference type="InterPro" id="IPR032305">
    <property type="entry name" value="GTP-bd_M"/>
</dbReference>
<evidence type="ECO:0000259" key="1">
    <source>
        <dbReference type="Pfam" id="PF13167"/>
    </source>
</evidence>
<dbReference type="InterPro" id="IPR025121">
    <property type="entry name" value="GTPase_HflX_N"/>
</dbReference>
<feature type="domain" description="GTP-binding protein middle" evidence="2">
    <location>
        <begin position="73"/>
        <end position="134"/>
    </location>
</feature>
<accession>A0A667HGY8</accession>
<dbReference type="AlphaFoldDB" id="A0A667HGY8"/>
<keyword evidence="4" id="KW-1185">Reference proteome</keyword>
<evidence type="ECO:0000259" key="2">
    <source>
        <dbReference type="Pfam" id="PF16360"/>
    </source>
</evidence>